<reference evidence="2 3" key="1">
    <citation type="submission" date="2021-05" db="EMBL/GenBank/DDBJ databases">
        <title>A Polyphasic approach of four new species of the genus Ohtaekwangia: Ohtaekwangia histidinii sp. nov., Ohtaekwangia cretensis sp. nov., Ohtaekwangia indiensis sp. nov., Ohtaekwangia reichenbachii sp. nov. from diverse environment.</title>
        <authorList>
            <person name="Octaviana S."/>
        </authorList>
    </citation>
    <scope>NUCLEOTIDE SEQUENCE [LARGE SCALE GENOMIC DNA]</scope>
    <source>
        <strain evidence="2 3">PWU4</strain>
    </source>
</reference>
<dbReference type="EMBL" id="JAHESF010000008">
    <property type="protein sequence ID" value="MBT1697346.1"/>
    <property type="molecule type" value="Genomic_DNA"/>
</dbReference>
<accession>A0AAP2DJC0</accession>
<protein>
    <submittedName>
        <fullName evidence="2">SRPBCC domain-containing protein</fullName>
    </submittedName>
</protein>
<evidence type="ECO:0000313" key="2">
    <source>
        <dbReference type="EMBL" id="MBT1697346.1"/>
    </source>
</evidence>
<comment type="caution">
    <text evidence="2">The sequence shown here is derived from an EMBL/GenBank/DDBJ whole genome shotgun (WGS) entry which is preliminary data.</text>
</comment>
<proteinExistence type="predicted"/>
<evidence type="ECO:0000313" key="3">
    <source>
        <dbReference type="Proteomes" id="UP001319200"/>
    </source>
</evidence>
<dbReference type="SUPFAM" id="SSF55961">
    <property type="entry name" value="Bet v1-like"/>
    <property type="match status" value="1"/>
</dbReference>
<dbReference type="InterPro" id="IPR023393">
    <property type="entry name" value="START-like_dom_sf"/>
</dbReference>
<gene>
    <name evidence="2" type="ORF">KK083_10690</name>
</gene>
<feature type="compositionally biased region" description="Basic and acidic residues" evidence="1">
    <location>
        <begin position="166"/>
        <end position="177"/>
    </location>
</feature>
<dbReference type="RefSeq" id="WP_254163216.1">
    <property type="nucleotide sequence ID" value="NZ_JAHESF010000008.1"/>
</dbReference>
<evidence type="ECO:0000256" key="1">
    <source>
        <dbReference type="SAM" id="MobiDB-lite"/>
    </source>
</evidence>
<keyword evidence="3" id="KW-1185">Reference proteome</keyword>
<dbReference type="Proteomes" id="UP001319200">
    <property type="component" value="Unassembled WGS sequence"/>
</dbReference>
<organism evidence="2 3">
    <name type="scientific">Chryseosolibacter histidini</name>
    <dbReference type="NCBI Taxonomy" id="2782349"/>
    <lineage>
        <taxon>Bacteria</taxon>
        <taxon>Pseudomonadati</taxon>
        <taxon>Bacteroidota</taxon>
        <taxon>Cytophagia</taxon>
        <taxon>Cytophagales</taxon>
        <taxon>Chryseotaleaceae</taxon>
        <taxon>Chryseosolibacter</taxon>
    </lineage>
</organism>
<dbReference type="Gene3D" id="3.30.530.20">
    <property type="match status" value="1"/>
</dbReference>
<dbReference type="AlphaFoldDB" id="A0AAP2DJC0"/>
<sequence>MTTKDFTTTILVDSTPQEAFNAINNVRGWWSEEIEGDTEKLNDEFKYHFEDNHRAHLKLIEVVPNEKVVWLVLDNYFKPEFFAALSIPFSNQAEWTGTKIIFEISKADNKSDSRRTQIRFTHLGLVPEFECFEVCSNGWNFYIRASLLNLITLGKGQPNSTGKPKTTHEEKFHATAK</sequence>
<feature type="region of interest" description="Disordered" evidence="1">
    <location>
        <begin position="158"/>
        <end position="177"/>
    </location>
</feature>
<name>A0AAP2DJC0_9BACT</name>